<comment type="caution">
    <text evidence="3">The sequence shown here is derived from an EMBL/GenBank/DDBJ whole genome shotgun (WGS) entry which is preliminary data.</text>
</comment>
<dbReference type="InterPro" id="IPR002508">
    <property type="entry name" value="MurNAc-LAA_cat"/>
</dbReference>
<organism evidence="3">
    <name type="scientific">Lyngbya confervoides BDU141951</name>
    <dbReference type="NCBI Taxonomy" id="1574623"/>
    <lineage>
        <taxon>Bacteria</taxon>
        <taxon>Bacillati</taxon>
        <taxon>Cyanobacteriota</taxon>
        <taxon>Cyanophyceae</taxon>
        <taxon>Oscillatoriophycideae</taxon>
        <taxon>Oscillatoriales</taxon>
        <taxon>Microcoleaceae</taxon>
        <taxon>Lyngbya</taxon>
    </lineage>
</organism>
<protein>
    <submittedName>
        <fullName evidence="3">N-acetylmuramoyl-L-alanine amidase</fullName>
    </submittedName>
</protein>
<dbReference type="Gene3D" id="3.40.630.40">
    <property type="entry name" value="Zn-dependent exopeptidases"/>
    <property type="match status" value="1"/>
</dbReference>
<dbReference type="Pfam" id="PF01520">
    <property type="entry name" value="Amidase_3"/>
    <property type="match status" value="1"/>
</dbReference>
<dbReference type="InterPro" id="IPR050695">
    <property type="entry name" value="N-acetylmuramoyl_amidase_3"/>
</dbReference>
<dbReference type="GO" id="GO:0008745">
    <property type="term" value="F:N-acetylmuramoyl-L-alanine amidase activity"/>
    <property type="evidence" value="ECO:0007669"/>
    <property type="project" value="InterPro"/>
</dbReference>
<sequence length="593" mass="64060">MKSLSLWSVSLGTLSSLAIMPVAIADTNMASDLFIAYPPAAHETVSDRIFLIGTGDPDQPVLVNGAPIEYRSPAGHFAPTVPLEMGENTFTLTQGDDTLTLSITRISATPTVPAGSWFVPESLVPQVDIALPAGERVCFGVQAIADADIAVNWADQVIPLAPPPTAVTLPPNYAVLTSQNEPVPLAATPYEGCTTLPATGEIGPPTYSLATRGQPETVTAPGTIRRLNTTDFQVAEVIVDSGIARTGPSTSYSRITPLPAGTRAAITATEGDWLRLDYGGWIRASETAIAPATAPPRSILRSVTSEQIPGWTEVRFPLQTPVPIVIDQTADTLTLTLHNTTPQTDTIYFDVDPVVQRLDWQPVLPDRAQFRFQFRTEQQWGYKVRYEGTTLVLSLRHPPTLANDSLAGATILLDPGHGSENDLGARGPNGYPEKDVNLVVSKLLRDELEARGATVVMTREGDDDLFPGDRVDIINQVEPTLALSIHYNALPDAGDALNTAGIGMFWYHAQAHDLSEYLHNTLVQDLDRPSYGVYWNNLALTRPTVAPSVLLELGFMINPDEFEWITDPNSQGELAQALADAIAQWLNTNVPPQ</sequence>
<dbReference type="SMART" id="SM00646">
    <property type="entry name" value="Ami_3"/>
    <property type="match status" value="1"/>
</dbReference>
<dbReference type="PANTHER" id="PTHR30404:SF7">
    <property type="entry name" value="CELL WALL AMIDASE LYTH-RELATED"/>
    <property type="match status" value="1"/>
</dbReference>
<gene>
    <name evidence="3" type="ORF">QQ91_009695</name>
</gene>
<reference evidence="3" key="2">
    <citation type="journal article" date="2015" name="Genome Announc.">
        <title>Draft Genome Sequence of Filamentous Marine Cyanobacterium Lyngbya confervoides Strain BDU141951.</title>
        <authorList>
            <person name="Chandrababunaidu M.M."/>
            <person name="Sen D."/>
            <person name="Tripathy S."/>
        </authorList>
    </citation>
    <scope>NUCLEOTIDE SEQUENCE</scope>
    <source>
        <strain evidence="3">BDU141951</strain>
    </source>
</reference>
<dbReference type="SMART" id="SM00287">
    <property type="entry name" value="SH3b"/>
    <property type="match status" value="1"/>
</dbReference>
<dbReference type="GO" id="GO:0071555">
    <property type="term" value="P:cell wall organization"/>
    <property type="evidence" value="ECO:0007669"/>
    <property type="project" value="UniProtKB-KW"/>
</dbReference>
<evidence type="ECO:0000256" key="2">
    <source>
        <dbReference type="ARBA" id="ARBA00023316"/>
    </source>
</evidence>
<name>A0A0C1Y2M5_9CYAN</name>
<dbReference type="AlphaFoldDB" id="A0A0C1Y2M5"/>
<accession>A0A0C1Y2M5</accession>
<keyword evidence="2" id="KW-0961">Cell wall biogenesis/degradation</keyword>
<dbReference type="SUPFAM" id="SSF53187">
    <property type="entry name" value="Zn-dependent exopeptidases"/>
    <property type="match status" value="1"/>
</dbReference>
<reference evidence="3" key="3">
    <citation type="submission" date="2020-02" db="EMBL/GenBank/DDBJ databases">
        <authorList>
            <person name="Sarangi A.N."/>
            <person name="Ghosh S."/>
            <person name="Mukherjee M."/>
            <person name="Tripathy S."/>
        </authorList>
    </citation>
    <scope>NUCLEOTIDE SEQUENCE</scope>
    <source>
        <strain evidence="3">BDU141951</strain>
    </source>
</reference>
<dbReference type="PANTHER" id="PTHR30404">
    <property type="entry name" value="N-ACETYLMURAMOYL-L-ALANINE AMIDASE"/>
    <property type="match status" value="1"/>
</dbReference>
<reference evidence="3" key="1">
    <citation type="submission" date="2014-11" db="EMBL/GenBank/DDBJ databases">
        <authorList>
            <person name="Malar M.C."/>
            <person name="Sen D."/>
            <person name="Tripathy S."/>
        </authorList>
    </citation>
    <scope>NUCLEOTIDE SEQUENCE</scope>
    <source>
        <strain evidence="3">BDU141951</strain>
    </source>
</reference>
<dbReference type="EMBL" id="JTHE02000003">
    <property type="protein sequence ID" value="NEV67387.1"/>
    <property type="molecule type" value="Genomic_DNA"/>
</dbReference>
<proteinExistence type="predicted"/>
<dbReference type="InterPro" id="IPR003646">
    <property type="entry name" value="SH3-like_bac-type"/>
</dbReference>
<dbReference type="GO" id="GO:0030288">
    <property type="term" value="C:outer membrane-bounded periplasmic space"/>
    <property type="evidence" value="ECO:0007669"/>
    <property type="project" value="TreeGrafter"/>
</dbReference>
<evidence type="ECO:0000256" key="1">
    <source>
        <dbReference type="ARBA" id="ARBA00022801"/>
    </source>
</evidence>
<dbReference type="Gene3D" id="2.30.30.40">
    <property type="entry name" value="SH3 Domains"/>
    <property type="match status" value="1"/>
</dbReference>
<dbReference type="CDD" id="cd02696">
    <property type="entry name" value="MurNAc-LAA"/>
    <property type="match status" value="1"/>
</dbReference>
<dbReference type="GO" id="GO:0009253">
    <property type="term" value="P:peptidoglycan catabolic process"/>
    <property type="evidence" value="ECO:0007669"/>
    <property type="project" value="InterPro"/>
</dbReference>
<keyword evidence="1" id="KW-0378">Hydrolase</keyword>
<evidence type="ECO:0000313" key="3">
    <source>
        <dbReference type="EMBL" id="NEV67387.1"/>
    </source>
</evidence>